<evidence type="ECO:0000313" key="1">
    <source>
        <dbReference type="EMBL" id="ASJ17219.1"/>
    </source>
</evidence>
<gene>
    <name evidence="1" type="ORF">A3L04_09140</name>
    <name evidence="2" type="ORF">CHITON_1055</name>
</gene>
<dbReference type="Proteomes" id="UP000250189">
    <property type="component" value="Chromosome"/>
</dbReference>
<dbReference type="STRING" id="54262.CHITON_1055"/>
<reference evidence="1 4" key="3">
    <citation type="submission" date="2016-04" db="EMBL/GenBank/DDBJ databases">
        <title>Complete genome sequence of Thermococcus chitonophagus type strain GC74.</title>
        <authorList>
            <person name="Oger P.M."/>
        </authorList>
    </citation>
    <scope>NUCLEOTIDE SEQUENCE [LARGE SCALE GENOMIC DNA]</scope>
    <source>
        <strain evidence="1 4">GC74</strain>
    </source>
</reference>
<name>A0A170SKE1_9EURY</name>
<evidence type="ECO:0000313" key="4">
    <source>
        <dbReference type="Proteomes" id="UP000250189"/>
    </source>
</evidence>
<dbReference type="AlphaFoldDB" id="A0A170SKE1"/>
<evidence type="ECO:0000313" key="3">
    <source>
        <dbReference type="Proteomes" id="UP000093069"/>
    </source>
</evidence>
<reference evidence="2" key="2">
    <citation type="submission" date="2016-01" db="EMBL/GenBank/DDBJ databases">
        <authorList>
            <person name="McClelland M."/>
            <person name="Jain A."/>
            <person name="Saraogi P."/>
            <person name="Mendelson R."/>
            <person name="Westerman R."/>
            <person name="SanMiguel P."/>
            <person name="Csonka L."/>
        </authorList>
    </citation>
    <scope>NUCLEOTIDE SEQUENCE</scope>
    <source>
        <strain evidence="2">1</strain>
    </source>
</reference>
<dbReference type="EMBL" id="CP015193">
    <property type="protein sequence ID" value="ASJ17219.1"/>
    <property type="molecule type" value="Genomic_DNA"/>
</dbReference>
<organism evidence="2 3">
    <name type="scientific">Thermococcus chitonophagus</name>
    <dbReference type="NCBI Taxonomy" id="54262"/>
    <lineage>
        <taxon>Archaea</taxon>
        <taxon>Methanobacteriati</taxon>
        <taxon>Methanobacteriota</taxon>
        <taxon>Thermococci</taxon>
        <taxon>Thermococcales</taxon>
        <taxon>Thermococcaceae</taxon>
        <taxon>Thermococcus</taxon>
    </lineage>
</organism>
<proteinExistence type="predicted"/>
<dbReference type="OrthoDB" id="92164at2157"/>
<dbReference type="KEGG" id="tch:CHITON_1055"/>
<sequence length="88" mass="9705">MKGWPEANISGINENSLGVTFFATDYILKKPEYTREDLKAGLGMIAYMASTNVNEKHKVGEVDGASVVLDFSEAELLFPEPLFLKGHL</sequence>
<accession>A0A170SKE1</accession>
<evidence type="ECO:0000313" key="2">
    <source>
        <dbReference type="EMBL" id="CUX77834.1"/>
    </source>
</evidence>
<dbReference type="GeneID" id="33322743"/>
<keyword evidence="4" id="KW-1185">Reference proteome</keyword>
<reference evidence="3" key="1">
    <citation type="submission" date="2016-01" db="EMBL/GenBank/DDBJ databases">
        <authorList>
            <person name="Vorgias C.E."/>
        </authorList>
    </citation>
    <scope>NUCLEOTIDE SEQUENCE [LARGE SCALE GENOMIC DNA]</scope>
</reference>
<dbReference type="EMBL" id="LN999010">
    <property type="protein sequence ID" value="CUX77834.1"/>
    <property type="molecule type" value="Genomic_DNA"/>
</dbReference>
<dbReference type="RefSeq" id="WP_068577437.1">
    <property type="nucleotide sequence ID" value="NZ_CP015193.1"/>
</dbReference>
<dbReference type="Proteomes" id="UP000093069">
    <property type="component" value="Chromosome I"/>
</dbReference>
<protein>
    <submittedName>
        <fullName evidence="2">Uncharacterized protein</fullName>
    </submittedName>
</protein>